<evidence type="ECO:0000256" key="4">
    <source>
        <dbReference type="RuleBase" id="RU364152"/>
    </source>
</evidence>
<comment type="similarity">
    <text evidence="2 4">Belongs to the Mediator complex subunit 20 family.</text>
</comment>
<keyword evidence="4" id="KW-0010">Activator</keyword>
<evidence type="ECO:0000256" key="2">
    <source>
        <dbReference type="ARBA" id="ARBA00010743"/>
    </source>
</evidence>
<evidence type="ECO:0000256" key="3">
    <source>
        <dbReference type="ARBA" id="ARBA00023242"/>
    </source>
</evidence>
<protein>
    <recommendedName>
        <fullName evidence="4">Mediator of RNA polymerase II transcription subunit 20</fullName>
    </recommendedName>
    <alternativeName>
        <fullName evidence="4">Mediator complex subunit 20</fullName>
    </alternativeName>
</protein>
<keyword evidence="6" id="KW-1185">Reference proteome</keyword>
<proteinExistence type="inferred from homology"/>
<dbReference type="STRING" id="1160509.A0A3N4I988"/>
<evidence type="ECO:0000256" key="1">
    <source>
        <dbReference type="ARBA" id="ARBA00004123"/>
    </source>
</evidence>
<comment type="subcellular location">
    <subcellularLocation>
        <location evidence="1 4">Nucleus</location>
    </subcellularLocation>
</comment>
<dbReference type="EMBL" id="ML119670">
    <property type="protein sequence ID" value="RPA82629.1"/>
    <property type="molecule type" value="Genomic_DNA"/>
</dbReference>
<dbReference type="Pfam" id="PF08612">
    <property type="entry name" value="Med20"/>
    <property type="match status" value="1"/>
</dbReference>
<dbReference type="InterPro" id="IPR013921">
    <property type="entry name" value="Mediator_Med20"/>
</dbReference>
<dbReference type="GO" id="GO:0003712">
    <property type="term" value="F:transcription coregulator activity"/>
    <property type="evidence" value="ECO:0007669"/>
    <property type="project" value="InterPro"/>
</dbReference>
<keyword evidence="4" id="KW-0805">Transcription regulation</keyword>
<evidence type="ECO:0000313" key="6">
    <source>
        <dbReference type="Proteomes" id="UP000275078"/>
    </source>
</evidence>
<organism evidence="5 6">
    <name type="scientific">Ascobolus immersus RN42</name>
    <dbReference type="NCBI Taxonomy" id="1160509"/>
    <lineage>
        <taxon>Eukaryota</taxon>
        <taxon>Fungi</taxon>
        <taxon>Dikarya</taxon>
        <taxon>Ascomycota</taxon>
        <taxon>Pezizomycotina</taxon>
        <taxon>Pezizomycetes</taxon>
        <taxon>Pezizales</taxon>
        <taxon>Ascobolaceae</taxon>
        <taxon>Ascobolus</taxon>
    </lineage>
</organism>
<evidence type="ECO:0000313" key="5">
    <source>
        <dbReference type="EMBL" id="RPA82629.1"/>
    </source>
</evidence>
<dbReference type="AlphaFoldDB" id="A0A3N4I988"/>
<dbReference type="Gene3D" id="3.30.310.180">
    <property type="match status" value="1"/>
</dbReference>
<gene>
    <name evidence="4" type="primary">MED20</name>
    <name evidence="5" type="ORF">BJ508DRAFT_414046</name>
</gene>
<sequence length="164" mass="18934">MQQLELSYVRGKMFVLTTNIAAGNQQGEMVLVQREFAEIARLKLNALWMQQQFVRAEGVGMEFEAWRVRVGGLMMQNTNRGLFIEVEYFSTDYLSAGAPIIREILRTFVPETLQQLNIPADKGRFYGDPLGTEGEREFTLMDTGRQYMEMLRLRPRDDGSARRL</sequence>
<dbReference type="GO" id="GO:0006357">
    <property type="term" value="P:regulation of transcription by RNA polymerase II"/>
    <property type="evidence" value="ECO:0007669"/>
    <property type="project" value="InterPro"/>
</dbReference>
<keyword evidence="4" id="KW-0804">Transcription</keyword>
<accession>A0A3N4I988</accession>
<dbReference type="GO" id="GO:0016592">
    <property type="term" value="C:mediator complex"/>
    <property type="evidence" value="ECO:0007669"/>
    <property type="project" value="InterPro"/>
</dbReference>
<reference evidence="5 6" key="1">
    <citation type="journal article" date="2018" name="Nat. Ecol. Evol.">
        <title>Pezizomycetes genomes reveal the molecular basis of ectomycorrhizal truffle lifestyle.</title>
        <authorList>
            <person name="Murat C."/>
            <person name="Payen T."/>
            <person name="Noel B."/>
            <person name="Kuo A."/>
            <person name="Morin E."/>
            <person name="Chen J."/>
            <person name="Kohler A."/>
            <person name="Krizsan K."/>
            <person name="Balestrini R."/>
            <person name="Da Silva C."/>
            <person name="Montanini B."/>
            <person name="Hainaut M."/>
            <person name="Levati E."/>
            <person name="Barry K.W."/>
            <person name="Belfiori B."/>
            <person name="Cichocki N."/>
            <person name="Clum A."/>
            <person name="Dockter R.B."/>
            <person name="Fauchery L."/>
            <person name="Guy J."/>
            <person name="Iotti M."/>
            <person name="Le Tacon F."/>
            <person name="Lindquist E.A."/>
            <person name="Lipzen A."/>
            <person name="Malagnac F."/>
            <person name="Mello A."/>
            <person name="Molinier V."/>
            <person name="Miyauchi S."/>
            <person name="Poulain J."/>
            <person name="Riccioni C."/>
            <person name="Rubini A."/>
            <person name="Sitrit Y."/>
            <person name="Splivallo R."/>
            <person name="Traeger S."/>
            <person name="Wang M."/>
            <person name="Zifcakova L."/>
            <person name="Wipf D."/>
            <person name="Zambonelli A."/>
            <person name="Paolocci F."/>
            <person name="Nowrousian M."/>
            <person name="Ottonello S."/>
            <person name="Baldrian P."/>
            <person name="Spatafora J.W."/>
            <person name="Henrissat B."/>
            <person name="Nagy L.G."/>
            <person name="Aury J.M."/>
            <person name="Wincker P."/>
            <person name="Grigoriev I.V."/>
            <person name="Bonfante P."/>
            <person name="Martin F.M."/>
        </authorList>
    </citation>
    <scope>NUCLEOTIDE SEQUENCE [LARGE SCALE GENOMIC DNA]</scope>
    <source>
        <strain evidence="5 6">RN42</strain>
    </source>
</reference>
<comment type="function">
    <text evidence="4">Component of the Mediator complex, a coactivator involved in the regulated transcription of nearly all RNA polymerase II-dependent genes. Mediator functions as a bridge to convey information from gene-specific regulatory proteins to the basal RNA polymerase II transcription machinery. Mediator is recruited to promoters by direct interactions with regulatory proteins and serves as a scaffold for the assembly of a functional preinitiation complex with RNA polymerase II and the general transcription factors.</text>
</comment>
<dbReference type="OrthoDB" id="1854899at2759"/>
<keyword evidence="3 4" id="KW-0539">Nucleus</keyword>
<comment type="subunit">
    <text evidence="4">Component of the Mediator complex.</text>
</comment>
<name>A0A3N4I988_ASCIM</name>
<dbReference type="Proteomes" id="UP000275078">
    <property type="component" value="Unassembled WGS sequence"/>
</dbReference>